<feature type="binding site" evidence="8">
    <location>
        <begin position="238"/>
        <end position="239"/>
    </location>
    <ligand>
        <name>NAD(+)</name>
        <dbReference type="ChEBI" id="CHEBI:57540"/>
    </ligand>
</feature>
<dbReference type="SUPFAM" id="SSF51735">
    <property type="entry name" value="NAD(P)-binding Rossmann-fold domains"/>
    <property type="match status" value="1"/>
</dbReference>
<dbReference type="InterPro" id="IPR007886">
    <property type="entry name" value="AlaDH/PNT_N"/>
</dbReference>
<dbReference type="GO" id="GO:0005886">
    <property type="term" value="C:plasma membrane"/>
    <property type="evidence" value="ECO:0007669"/>
    <property type="project" value="TreeGrafter"/>
</dbReference>
<dbReference type="NCBIfam" id="TIGR00518">
    <property type="entry name" value="alaDH"/>
    <property type="match status" value="1"/>
</dbReference>
<feature type="binding site" evidence="8">
    <location>
        <position position="197"/>
    </location>
    <ligand>
        <name>NAD(+)</name>
        <dbReference type="ChEBI" id="CHEBI:57540"/>
    </ligand>
</feature>
<dbReference type="InParanoid" id="A0A317ZJT2"/>
<dbReference type="SUPFAM" id="SSF52283">
    <property type="entry name" value="Formate/glycerate dehydrogenase catalytic domain-like"/>
    <property type="match status" value="1"/>
</dbReference>
<gene>
    <name evidence="11" type="primary">ald</name>
    <name evidence="11" type="ORF">DDZ13_09130</name>
</gene>
<feature type="domain" description="Alanine dehydrogenase/pyridine nucleotide transhydrogenase NAD(H)-binding" evidence="9">
    <location>
        <begin position="148"/>
        <end position="296"/>
    </location>
</feature>
<evidence type="ECO:0000256" key="6">
    <source>
        <dbReference type="PIRSR" id="PIRSR000183-1"/>
    </source>
</evidence>
<dbReference type="InterPro" id="IPR007698">
    <property type="entry name" value="AlaDH/PNT_NAD(H)-bd"/>
</dbReference>
<keyword evidence="3 5" id="KW-0560">Oxidoreductase</keyword>
<dbReference type="Proteomes" id="UP000247099">
    <property type="component" value="Unassembled WGS sequence"/>
</dbReference>
<evidence type="ECO:0000256" key="8">
    <source>
        <dbReference type="PIRSR" id="PIRSR000183-3"/>
    </source>
</evidence>
<dbReference type="EC" id="1.4.1.1" evidence="2 5"/>
<dbReference type="SMART" id="SM01003">
    <property type="entry name" value="AlaDh_PNT_N"/>
    <property type="match status" value="1"/>
</dbReference>
<dbReference type="OrthoDB" id="9804592at2"/>
<accession>A0A317ZJT2</accession>
<dbReference type="AlphaFoldDB" id="A0A317ZJT2"/>
<dbReference type="FunFam" id="3.40.50.720:FF:000049">
    <property type="entry name" value="Alanine dehydrogenase"/>
    <property type="match status" value="1"/>
</dbReference>
<keyword evidence="12" id="KW-1185">Reference proteome</keyword>
<evidence type="ECO:0000313" key="11">
    <source>
        <dbReference type="EMBL" id="PXA04188.1"/>
    </source>
</evidence>
<feature type="binding site" evidence="7">
    <location>
        <position position="15"/>
    </location>
    <ligand>
        <name>substrate</name>
    </ligand>
</feature>
<feature type="binding site" evidence="8">
    <location>
        <begin position="266"/>
        <end position="269"/>
    </location>
    <ligand>
        <name>NAD(+)</name>
        <dbReference type="ChEBI" id="CHEBI:57540"/>
    </ligand>
</feature>
<feature type="binding site" evidence="7">
    <location>
        <position position="75"/>
    </location>
    <ligand>
        <name>substrate</name>
    </ligand>
</feature>
<comment type="catalytic activity">
    <reaction evidence="5">
        <text>L-alanine + NAD(+) + H2O = pyruvate + NH4(+) + NADH + H(+)</text>
        <dbReference type="Rhea" id="RHEA:18405"/>
        <dbReference type="ChEBI" id="CHEBI:15361"/>
        <dbReference type="ChEBI" id="CHEBI:15377"/>
        <dbReference type="ChEBI" id="CHEBI:15378"/>
        <dbReference type="ChEBI" id="CHEBI:28938"/>
        <dbReference type="ChEBI" id="CHEBI:57540"/>
        <dbReference type="ChEBI" id="CHEBI:57945"/>
        <dbReference type="ChEBI" id="CHEBI:57972"/>
        <dbReference type="EC" id="1.4.1.1"/>
    </reaction>
</comment>
<keyword evidence="8" id="KW-0547">Nucleotide-binding</keyword>
<dbReference type="EMBL" id="QHJQ01000005">
    <property type="protein sequence ID" value="PXA04188.1"/>
    <property type="molecule type" value="Genomic_DNA"/>
</dbReference>
<protein>
    <recommendedName>
        <fullName evidence="2 5">Alanine dehydrogenase</fullName>
        <ecNumber evidence="2 5">1.4.1.1</ecNumber>
    </recommendedName>
</protein>
<evidence type="ECO:0000259" key="9">
    <source>
        <dbReference type="SMART" id="SM01002"/>
    </source>
</evidence>
<dbReference type="InterPro" id="IPR008141">
    <property type="entry name" value="Ala_DH"/>
</dbReference>
<evidence type="ECO:0000256" key="4">
    <source>
        <dbReference type="ARBA" id="ARBA00023027"/>
    </source>
</evidence>
<dbReference type="PIRSF" id="PIRSF000183">
    <property type="entry name" value="Alanine_dh"/>
    <property type="match status" value="1"/>
</dbReference>
<dbReference type="InterPro" id="IPR008143">
    <property type="entry name" value="Ala_DH/PNT_CS2"/>
</dbReference>
<dbReference type="FunCoup" id="A0A317ZJT2">
    <property type="interactions" value="235"/>
</dbReference>
<dbReference type="InterPro" id="IPR036291">
    <property type="entry name" value="NAD(P)-bd_dom_sf"/>
</dbReference>
<evidence type="ECO:0000256" key="7">
    <source>
        <dbReference type="PIRSR" id="PIRSR000183-2"/>
    </source>
</evidence>
<evidence type="ECO:0000256" key="2">
    <source>
        <dbReference type="ARBA" id="ARBA00012897"/>
    </source>
</evidence>
<evidence type="ECO:0000259" key="10">
    <source>
        <dbReference type="SMART" id="SM01003"/>
    </source>
</evidence>
<feature type="active site" description="Proton donor/acceptor" evidence="6">
    <location>
        <position position="269"/>
    </location>
</feature>
<dbReference type="GO" id="GO:0000166">
    <property type="term" value="F:nucleotide binding"/>
    <property type="evidence" value="ECO:0007669"/>
    <property type="project" value="UniProtKB-KW"/>
</dbReference>
<feature type="binding site" evidence="8">
    <location>
        <position position="133"/>
    </location>
    <ligand>
        <name>NAD(+)</name>
        <dbReference type="ChEBI" id="CHEBI:57540"/>
    </ligand>
</feature>
<proteinExistence type="inferred from homology"/>
<reference evidence="11 12" key="1">
    <citation type="submission" date="2018-05" db="EMBL/GenBank/DDBJ databases">
        <title>Coraliomargarita sinensis sp. nov., isolated from a marine solar saltern.</title>
        <authorList>
            <person name="Zhou L.Y."/>
        </authorList>
    </citation>
    <scope>NUCLEOTIDE SEQUENCE [LARGE SCALE GENOMIC DNA]</scope>
    <source>
        <strain evidence="11 12">WN38</strain>
    </source>
</reference>
<dbReference type="SMART" id="SM01002">
    <property type="entry name" value="AlaDh_PNT_C"/>
    <property type="match status" value="1"/>
</dbReference>
<name>A0A317ZJT2_9BACT</name>
<feature type="binding site" evidence="8">
    <location>
        <begin position="297"/>
        <end position="300"/>
    </location>
    <ligand>
        <name>NAD(+)</name>
        <dbReference type="ChEBI" id="CHEBI:57540"/>
    </ligand>
</feature>
<dbReference type="Gene3D" id="3.40.50.720">
    <property type="entry name" value="NAD(P)-binding Rossmann-like Domain"/>
    <property type="match status" value="2"/>
</dbReference>
<dbReference type="GO" id="GO:0000286">
    <property type="term" value="F:alanine dehydrogenase activity"/>
    <property type="evidence" value="ECO:0007669"/>
    <property type="project" value="UniProtKB-UniRule"/>
</dbReference>
<evidence type="ECO:0000256" key="3">
    <source>
        <dbReference type="ARBA" id="ARBA00023002"/>
    </source>
</evidence>
<feature type="domain" description="Alanine dehydrogenase/pyridine nucleotide transhydrogenase N-terminal" evidence="10">
    <location>
        <begin position="4"/>
        <end position="136"/>
    </location>
</feature>
<dbReference type="CDD" id="cd05305">
    <property type="entry name" value="L-AlaDH"/>
    <property type="match status" value="1"/>
</dbReference>
<comment type="caution">
    <text evidence="11">The sequence shown here is derived from an EMBL/GenBank/DDBJ whole genome shotgun (WGS) entry which is preliminary data.</text>
</comment>
<sequence>MKIGVAKEIKKHEYRVGLTPADAKSYMAHGHSVFVESSAGEQAGFSDAAYTEVGAKLLPNAEALFAEADMVIKVKEPQPEECALMREGQIIYTYLHLAAEENLTNLLLEKKVKAVAYETIEEHKTLPCLVPMSEIAGRLSVQEGAKYLEKHYGGGGVLLGGVPGVRRGKVAIIGGGVVGTNAAKIAVGIGADVSILDVNARRLAYLDDIFGSSICTLYSTEANIEQVLSECDVLIGAVLIPGARAPRLVRREHLAMMRPGSVIVDVAVDQGGCIETIHPTTHDDPVYMVDNILHYGVANMPGAVALTSTLALTGTTLTYGLQIADSGLEKAVAGSRAIATGVNTYAGKVTCKAVAEAHGLAYTAIKDLI</sequence>
<dbReference type="PANTHER" id="PTHR42795">
    <property type="entry name" value="ALANINE DEHYDROGENASE"/>
    <property type="match status" value="1"/>
</dbReference>
<feature type="active site" description="Proton donor/acceptor" evidence="6">
    <location>
        <position position="96"/>
    </location>
</feature>
<organism evidence="11 12">
    <name type="scientific">Coraliomargarita sinensis</name>
    <dbReference type="NCBI Taxonomy" id="2174842"/>
    <lineage>
        <taxon>Bacteria</taxon>
        <taxon>Pseudomonadati</taxon>
        <taxon>Verrucomicrobiota</taxon>
        <taxon>Opitutia</taxon>
        <taxon>Puniceicoccales</taxon>
        <taxon>Coraliomargaritaceae</taxon>
        <taxon>Coraliomargarita</taxon>
    </lineage>
</organism>
<dbReference type="Pfam" id="PF05222">
    <property type="entry name" value="AlaDh_PNT_N"/>
    <property type="match status" value="1"/>
</dbReference>
<dbReference type="Pfam" id="PF01262">
    <property type="entry name" value="AlaDh_PNT_C"/>
    <property type="match status" value="1"/>
</dbReference>
<feature type="binding site" evidence="8">
    <location>
        <position position="202"/>
    </location>
    <ligand>
        <name>NAD(+)</name>
        <dbReference type="ChEBI" id="CHEBI:57540"/>
    </ligand>
</feature>
<dbReference type="RefSeq" id="WP_110131139.1">
    <property type="nucleotide sequence ID" value="NZ_QHJQ01000005.1"/>
</dbReference>
<evidence type="ECO:0000256" key="5">
    <source>
        <dbReference type="PIRNR" id="PIRNR000183"/>
    </source>
</evidence>
<keyword evidence="4 5" id="KW-0520">NAD</keyword>
<evidence type="ECO:0000256" key="1">
    <source>
        <dbReference type="ARBA" id="ARBA00005689"/>
    </source>
</evidence>
<dbReference type="PROSITE" id="PS00837">
    <property type="entry name" value="ALADH_PNT_2"/>
    <property type="match status" value="1"/>
</dbReference>
<dbReference type="GO" id="GO:0042853">
    <property type="term" value="P:L-alanine catabolic process"/>
    <property type="evidence" value="ECO:0007669"/>
    <property type="project" value="InterPro"/>
</dbReference>
<comment type="similarity">
    <text evidence="1 5">Belongs to the AlaDH/PNT family.</text>
</comment>
<evidence type="ECO:0000313" key="12">
    <source>
        <dbReference type="Proteomes" id="UP000247099"/>
    </source>
</evidence>
<dbReference type="PANTHER" id="PTHR42795:SF1">
    <property type="entry name" value="ALANINE DEHYDROGENASE"/>
    <property type="match status" value="1"/>
</dbReference>
<feature type="binding site" evidence="8">
    <location>
        <position position="219"/>
    </location>
    <ligand>
        <name>NAD(+)</name>
        <dbReference type="ChEBI" id="CHEBI:57540"/>
    </ligand>
</feature>